<organism evidence="7 8">
    <name type="scientific">Williamsia sterculiae</name>
    <dbReference type="NCBI Taxonomy" id="1344003"/>
    <lineage>
        <taxon>Bacteria</taxon>
        <taxon>Bacillati</taxon>
        <taxon>Actinomycetota</taxon>
        <taxon>Actinomycetes</taxon>
        <taxon>Mycobacteriales</taxon>
        <taxon>Nocardiaceae</taxon>
        <taxon>Williamsia</taxon>
    </lineage>
</organism>
<reference evidence="7 8" key="1">
    <citation type="submission" date="2017-01" db="EMBL/GenBank/DDBJ databases">
        <authorList>
            <person name="Mah S.A."/>
            <person name="Swanson W.J."/>
            <person name="Moy G.W."/>
            <person name="Vacquier V.D."/>
        </authorList>
    </citation>
    <scope>NUCLEOTIDE SEQUENCE [LARGE SCALE GENOMIC DNA]</scope>
    <source>
        <strain evidence="7 8">CPCC 203464</strain>
    </source>
</reference>
<dbReference type="RefSeq" id="WP_076482782.1">
    <property type="nucleotide sequence ID" value="NZ_FTNT01000015.1"/>
</dbReference>
<dbReference type="GO" id="GO:0015171">
    <property type="term" value="F:amino acid transmembrane transporter activity"/>
    <property type="evidence" value="ECO:0007669"/>
    <property type="project" value="TreeGrafter"/>
</dbReference>
<evidence type="ECO:0000256" key="6">
    <source>
        <dbReference type="SAM" id="Phobius"/>
    </source>
</evidence>
<comment type="subcellular location">
    <subcellularLocation>
        <location evidence="1">Cell membrane</location>
        <topology evidence="1">Multi-pass membrane protein</topology>
    </subcellularLocation>
</comment>
<dbReference type="Pfam" id="PF01810">
    <property type="entry name" value="LysE"/>
    <property type="match status" value="1"/>
</dbReference>
<gene>
    <name evidence="7" type="ORF">SAMN05445060_4000</name>
</gene>
<evidence type="ECO:0000256" key="5">
    <source>
        <dbReference type="ARBA" id="ARBA00023136"/>
    </source>
</evidence>
<dbReference type="STRING" id="1344003.SAMN05445060_4000"/>
<name>A0A1N7HCS5_9NOCA</name>
<dbReference type="OrthoDB" id="5638726at2"/>
<feature type="transmembrane region" description="Helical" evidence="6">
    <location>
        <begin position="40"/>
        <end position="63"/>
    </location>
</feature>
<feature type="transmembrane region" description="Helical" evidence="6">
    <location>
        <begin position="6"/>
        <end position="28"/>
    </location>
</feature>
<accession>A0A1N7HCS5</accession>
<feature type="transmembrane region" description="Helical" evidence="6">
    <location>
        <begin position="69"/>
        <end position="90"/>
    </location>
</feature>
<keyword evidence="3 6" id="KW-0812">Transmembrane</keyword>
<sequence>MTVLLIALTGLLTGAGLIIAIGPQNVFILRQAVQRRHVAAVVAVCTVSDLVLISAGVAGLGVLVTAHPAVVTVAKMVGGGYILVLAAMAVRRCLRPTSLNLDEVTAVQANVGRWAAVGTALALTWLNPHVYLDTVVTMGAIANSQSHAGGGSHQKYVFAVGAGLASVLWFAGLGAGAMKLAPLFSRPRAWQVLDGIVAVVMAAMGVALIASV</sequence>
<evidence type="ECO:0000313" key="7">
    <source>
        <dbReference type="EMBL" id="SIS22676.1"/>
    </source>
</evidence>
<evidence type="ECO:0000256" key="4">
    <source>
        <dbReference type="ARBA" id="ARBA00022989"/>
    </source>
</evidence>
<keyword evidence="8" id="KW-1185">Reference proteome</keyword>
<dbReference type="PANTHER" id="PTHR30086:SF20">
    <property type="entry name" value="ARGININE EXPORTER PROTEIN ARGO-RELATED"/>
    <property type="match status" value="1"/>
</dbReference>
<evidence type="ECO:0000256" key="2">
    <source>
        <dbReference type="ARBA" id="ARBA00022475"/>
    </source>
</evidence>
<proteinExistence type="predicted"/>
<evidence type="ECO:0000313" key="8">
    <source>
        <dbReference type="Proteomes" id="UP000186218"/>
    </source>
</evidence>
<dbReference type="EMBL" id="FTNT01000015">
    <property type="protein sequence ID" value="SIS22676.1"/>
    <property type="molecule type" value="Genomic_DNA"/>
</dbReference>
<feature type="transmembrane region" description="Helical" evidence="6">
    <location>
        <begin position="189"/>
        <end position="210"/>
    </location>
</feature>
<keyword evidence="5 6" id="KW-0472">Membrane</keyword>
<protein>
    <submittedName>
        <fullName evidence="7">L-lysine exporter family protein LysE/ArgO</fullName>
    </submittedName>
</protein>
<keyword evidence="4 6" id="KW-1133">Transmembrane helix</keyword>
<keyword evidence="2" id="KW-1003">Cell membrane</keyword>
<feature type="transmembrane region" description="Helical" evidence="6">
    <location>
        <begin position="156"/>
        <end position="177"/>
    </location>
</feature>
<dbReference type="GO" id="GO:0005886">
    <property type="term" value="C:plasma membrane"/>
    <property type="evidence" value="ECO:0007669"/>
    <property type="project" value="UniProtKB-SubCell"/>
</dbReference>
<dbReference type="InterPro" id="IPR001123">
    <property type="entry name" value="LeuE-type"/>
</dbReference>
<dbReference type="AlphaFoldDB" id="A0A1N7HCS5"/>
<dbReference type="Proteomes" id="UP000186218">
    <property type="component" value="Unassembled WGS sequence"/>
</dbReference>
<evidence type="ECO:0000256" key="3">
    <source>
        <dbReference type="ARBA" id="ARBA00022692"/>
    </source>
</evidence>
<dbReference type="PANTHER" id="PTHR30086">
    <property type="entry name" value="ARGININE EXPORTER PROTEIN ARGO"/>
    <property type="match status" value="1"/>
</dbReference>
<evidence type="ECO:0000256" key="1">
    <source>
        <dbReference type="ARBA" id="ARBA00004651"/>
    </source>
</evidence>